<keyword evidence="2" id="KW-1185">Reference proteome</keyword>
<evidence type="ECO:0000313" key="1">
    <source>
        <dbReference type="EMBL" id="CAH3027856.1"/>
    </source>
</evidence>
<dbReference type="Proteomes" id="UP001159427">
    <property type="component" value="Unassembled WGS sequence"/>
</dbReference>
<dbReference type="PANTHER" id="PTHR46035:SF1">
    <property type="entry name" value="TETRATRICOPEPTIDE REPEAT PROTEIN 4"/>
    <property type="match status" value="1"/>
</dbReference>
<organism evidence="1 2">
    <name type="scientific">Porites evermanni</name>
    <dbReference type="NCBI Taxonomy" id="104178"/>
    <lineage>
        <taxon>Eukaryota</taxon>
        <taxon>Metazoa</taxon>
        <taxon>Cnidaria</taxon>
        <taxon>Anthozoa</taxon>
        <taxon>Hexacorallia</taxon>
        <taxon>Scleractinia</taxon>
        <taxon>Fungiina</taxon>
        <taxon>Poritidae</taxon>
        <taxon>Porites</taxon>
    </lineage>
</organism>
<protein>
    <submittedName>
        <fullName evidence="1">Uncharacterized protein</fullName>
    </submittedName>
</protein>
<dbReference type="InterPro" id="IPR019734">
    <property type="entry name" value="TPR_rpt"/>
</dbReference>
<proteinExistence type="predicted"/>
<reference evidence="1 2" key="1">
    <citation type="submission" date="2022-05" db="EMBL/GenBank/DDBJ databases">
        <authorList>
            <consortium name="Genoscope - CEA"/>
            <person name="William W."/>
        </authorList>
    </citation>
    <scope>NUCLEOTIDE SEQUENCE [LARGE SCALE GENOMIC DNA]</scope>
</reference>
<comment type="caution">
    <text evidence="1">The sequence shown here is derived from an EMBL/GenBank/DDBJ whole genome shotgun (WGS) entry which is preliminary data.</text>
</comment>
<dbReference type="SUPFAM" id="SSF48452">
    <property type="entry name" value="TPR-like"/>
    <property type="match status" value="1"/>
</dbReference>
<dbReference type="Gene3D" id="1.25.40.10">
    <property type="entry name" value="Tetratricopeptide repeat domain"/>
    <property type="match status" value="1"/>
</dbReference>
<evidence type="ECO:0000313" key="2">
    <source>
        <dbReference type="Proteomes" id="UP001159427"/>
    </source>
</evidence>
<dbReference type="EMBL" id="CALNXI010000476">
    <property type="protein sequence ID" value="CAH3027856.1"/>
    <property type="molecule type" value="Genomic_DNA"/>
</dbReference>
<dbReference type="PANTHER" id="PTHR46035">
    <property type="entry name" value="TETRATRICOPEPTIDE REPEAT PROTEIN 4"/>
    <property type="match status" value="1"/>
</dbReference>
<gene>
    <name evidence="1" type="ORF">PEVE_00032570</name>
</gene>
<accession>A0ABN8MIR8</accession>
<name>A0ABN8MIR8_9CNID</name>
<dbReference type="SMART" id="SM00028">
    <property type="entry name" value="TPR"/>
    <property type="match status" value="2"/>
</dbReference>
<dbReference type="InterPro" id="IPR011990">
    <property type="entry name" value="TPR-like_helical_dom_sf"/>
</dbReference>
<sequence>MPSKESGVTAVAEETLQFNDDDLRAIAEVYKNEGNEEFRKKDYNNAIYFYTEGIKVNCKDKELNAMLYSNRAAAHFNWGKYTETLNDVELAIGLQPSLSKAFLHGKI</sequence>
<feature type="non-terminal residue" evidence="1">
    <location>
        <position position="107"/>
    </location>
</feature>